<dbReference type="PANTHER" id="PTHR30477">
    <property type="entry name" value="ABC-TRANSPORTER METAL-BINDING PROTEIN"/>
    <property type="match status" value="1"/>
</dbReference>
<feature type="transmembrane region" description="Helical" evidence="7">
    <location>
        <begin position="12"/>
        <end position="32"/>
    </location>
</feature>
<dbReference type="AlphaFoldDB" id="A0A1H9M1A0"/>
<dbReference type="InterPro" id="IPR037294">
    <property type="entry name" value="ABC_BtuC-like"/>
</dbReference>
<evidence type="ECO:0000256" key="7">
    <source>
        <dbReference type="SAM" id="Phobius"/>
    </source>
</evidence>
<dbReference type="CDD" id="cd06550">
    <property type="entry name" value="TM_ABC_iron-siderophores_like"/>
    <property type="match status" value="1"/>
</dbReference>
<accession>A0A1H9M1A0</accession>
<feature type="transmembrane region" description="Helical" evidence="7">
    <location>
        <begin position="246"/>
        <end position="265"/>
    </location>
</feature>
<dbReference type="InterPro" id="IPR001626">
    <property type="entry name" value="ABC_TroCD"/>
</dbReference>
<feature type="transmembrane region" description="Helical" evidence="7">
    <location>
        <begin position="63"/>
        <end position="82"/>
    </location>
</feature>
<keyword evidence="6" id="KW-0813">Transport</keyword>
<dbReference type="OrthoDB" id="9798540at2"/>
<evidence type="ECO:0000313" key="9">
    <source>
        <dbReference type="Proteomes" id="UP000198556"/>
    </source>
</evidence>
<dbReference type="Proteomes" id="UP000198556">
    <property type="component" value="Unassembled WGS sequence"/>
</dbReference>
<dbReference type="GO" id="GO:0055085">
    <property type="term" value="P:transmembrane transport"/>
    <property type="evidence" value="ECO:0007669"/>
    <property type="project" value="InterPro"/>
</dbReference>
<feature type="transmembrane region" description="Helical" evidence="7">
    <location>
        <begin position="119"/>
        <end position="149"/>
    </location>
</feature>
<evidence type="ECO:0000256" key="5">
    <source>
        <dbReference type="ARBA" id="ARBA00023136"/>
    </source>
</evidence>
<dbReference type="Gene3D" id="1.10.3470.10">
    <property type="entry name" value="ABC transporter involved in vitamin B12 uptake, BtuC"/>
    <property type="match status" value="1"/>
</dbReference>
<dbReference type="RefSeq" id="WP_089746823.1">
    <property type="nucleotide sequence ID" value="NZ_FOGF01000023.1"/>
</dbReference>
<keyword evidence="5 7" id="KW-0472">Membrane</keyword>
<dbReference type="GO" id="GO:0010043">
    <property type="term" value="P:response to zinc ion"/>
    <property type="evidence" value="ECO:0007669"/>
    <property type="project" value="TreeGrafter"/>
</dbReference>
<protein>
    <submittedName>
        <fullName evidence="8">Zinc transport system permease protein</fullName>
    </submittedName>
</protein>
<comment type="subcellular location">
    <subcellularLocation>
        <location evidence="6">Cell membrane</location>
        <topology evidence="6">Multi-pass membrane protein</topology>
    </subcellularLocation>
    <subcellularLocation>
        <location evidence="1">Membrane</location>
        <topology evidence="1">Multi-pass membrane protein</topology>
    </subcellularLocation>
</comment>
<dbReference type="SUPFAM" id="SSF81345">
    <property type="entry name" value="ABC transporter involved in vitamin B12 uptake, BtuC"/>
    <property type="match status" value="1"/>
</dbReference>
<keyword evidence="4 7" id="KW-1133">Transmembrane helix</keyword>
<evidence type="ECO:0000256" key="4">
    <source>
        <dbReference type="ARBA" id="ARBA00022989"/>
    </source>
</evidence>
<feature type="transmembrane region" description="Helical" evidence="7">
    <location>
        <begin position="215"/>
        <end position="240"/>
    </location>
</feature>
<keyword evidence="3 6" id="KW-0812">Transmembrane</keyword>
<dbReference type="GO" id="GO:0043190">
    <property type="term" value="C:ATP-binding cassette (ABC) transporter complex"/>
    <property type="evidence" value="ECO:0007669"/>
    <property type="project" value="InterPro"/>
</dbReference>
<feature type="transmembrane region" description="Helical" evidence="7">
    <location>
        <begin position="177"/>
        <end position="203"/>
    </location>
</feature>
<evidence type="ECO:0000256" key="6">
    <source>
        <dbReference type="RuleBase" id="RU003943"/>
    </source>
</evidence>
<dbReference type="Pfam" id="PF00950">
    <property type="entry name" value="ABC-3"/>
    <property type="match status" value="1"/>
</dbReference>
<sequence>MEMFQYGFMQRALVAGLAMAVVTPILGLFLIIRRQSLLADTLAHVSLVGVSLGLLWNLNPTIMTLFAVILAALGIEFIGKYYKGFSEIAIAILMSGGMGTALILLSFQSGKSSMSVEQFLFGSIVVITKEQVYILIGLAILVVIGYLIFRKPLYVLTFDSDTAHTAGLPVGFMSTMFTVLTGVVISVMMPIAGALLVSAIIVLPASIAIRLSRSFTGVIITGIVISAFGIVSGLISSYQFDTPPGATITMIFITLLIISLLATAIKNQFKKLKSN</sequence>
<name>A0A1H9M1A0_9LACT</name>
<evidence type="ECO:0000256" key="2">
    <source>
        <dbReference type="ARBA" id="ARBA00008034"/>
    </source>
</evidence>
<dbReference type="STRING" id="137733.SAMN05421767_1238"/>
<evidence type="ECO:0000256" key="3">
    <source>
        <dbReference type="ARBA" id="ARBA00022692"/>
    </source>
</evidence>
<proteinExistence type="inferred from homology"/>
<keyword evidence="9" id="KW-1185">Reference proteome</keyword>
<reference evidence="8 9" key="1">
    <citation type="submission" date="2016-10" db="EMBL/GenBank/DDBJ databases">
        <authorList>
            <person name="de Groot N.N."/>
        </authorList>
    </citation>
    <scope>NUCLEOTIDE SEQUENCE [LARGE SCALE GENOMIC DNA]</scope>
    <source>
        <strain evidence="8 9">DSM 15827</strain>
    </source>
</reference>
<evidence type="ECO:0000256" key="1">
    <source>
        <dbReference type="ARBA" id="ARBA00004141"/>
    </source>
</evidence>
<comment type="similarity">
    <text evidence="2 6">Belongs to the ABC-3 integral membrane protein family.</text>
</comment>
<gene>
    <name evidence="8" type="ORF">SAMN05421767_1238</name>
</gene>
<organism evidence="8 9">
    <name type="scientific">Granulicatella balaenopterae</name>
    <dbReference type="NCBI Taxonomy" id="137733"/>
    <lineage>
        <taxon>Bacteria</taxon>
        <taxon>Bacillati</taxon>
        <taxon>Bacillota</taxon>
        <taxon>Bacilli</taxon>
        <taxon>Lactobacillales</taxon>
        <taxon>Carnobacteriaceae</taxon>
        <taxon>Granulicatella</taxon>
    </lineage>
</organism>
<dbReference type="EMBL" id="FOGF01000023">
    <property type="protein sequence ID" value="SER17245.1"/>
    <property type="molecule type" value="Genomic_DNA"/>
</dbReference>
<dbReference type="PANTHER" id="PTHR30477:SF0">
    <property type="entry name" value="METAL TRANSPORT SYSTEM MEMBRANE PROTEIN TM_0125-RELATED"/>
    <property type="match status" value="1"/>
</dbReference>
<evidence type="ECO:0000313" key="8">
    <source>
        <dbReference type="EMBL" id="SER17245.1"/>
    </source>
</evidence>
<feature type="transmembrane region" description="Helical" evidence="7">
    <location>
        <begin position="88"/>
        <end position="107"/>
    </location>
</feature>